<protein>
    <recommendedName>
        <fullName evidence="2">BRCT domain-containing protein</fullName>
    </recommendedName>
</protein>
<sequence>MAKPQGILEGCCVHLWKRVDGDGLSLEGITAKVKELGGKVATKLTKEVTHIIFQRALGSSVKELLAEDEDLRFIYRKIERSSGRLVVVSPLWLRSCETVKARAKEARFIVPQPKKPIFLDHIERGENKRKRRKSYSARPREQVEVPDFENALFSSSQQIRDLSSFPDCQINDGRTNREDDKAMEQSAIEGEMQPPRLRTAGPPNVPTGPIKASSGLRGVPVRLQQSSSSKRGMRQLSLNFFVLPKKPRLSLAKVTEPYSAMQRPTAELEVQETCAEDKSTAAEVLPKARPEFMLGGGPSPAAPGAVADHGDGELRGQQPEWLGKRSLGGESSAAMVTIAVCEHVTKPGTPTLASLANTPLASAAPPRVQMLQVTDRGKSCAAAAAAVAAVALEPVAGAPEFDKVGEKPAAAAAATLPPGGTEARRSSTRDAPRLLAGTPLALGLIKSLGRLTPLTTPNGITPGGLVVPKLKLQGNVATLAATSGLPSGPDIPSVVKPIVESPPGLARCNRGSARTLAKLGADGLPASIPAAGHEPVRGLESETSAADTHSGAPPIVPVSTHRHAKIRGLLPPTPPVPVQMGPERARDCSKAAAAGAVELVKTESVSDPGIFGSFLGPNGSQTPVLCNAVVPATFSKAMLGGSGDGREKEAESAGGHDLDGTVEEEHGGGGVAGTAVCRRSQRRTRATALKSLHQSPVLYGGTSRQTLKGEAETASARIPAAEQGQPHEAGEPAGLVTHAEQEVAPSTLAPPCPGLTPSFKLRRSARLVSLSPSIEVLPDRDLVNEHDAVPVTDWSSRPTGSRSQRRHRQELHDFTWGGFQPPHQHPNLNPGPPPSVRKLCREVVSLLQEAPCTAAPWPEDRAPAANCTPATARKTRRRKQVADEEEPSTRSQQEVDLNPGSLQEGPRHHDAPMLLAPYDLAVAAPSPAFCTRSRTRTAAVTPRLVPAEAAEQPRKVLGVPSPPHQADGKWPEGRSEPCNNGVRRPLPQTQPEILHSVPGGNPSYGVRTAGASGLSLPVGDAAPSVLKRQGTAARSRRGALNSGLACAAQAPPGTALKVGSTGLTDLATALEAAAESPICAVVQATYAAGGDLRLEEPQLPPVGRAEGPALAPVLSLPPYSGSTVCENTPTDLSHAAAVVAGPIPALLRDAAARTNSETTGVTESHGPSGPHPMRAEPKGASPAAGGYLCVSSSIGVRSPPLPPRPSMQKPQSEVPADELYAPGKGSEDSDWTREPRIETRQGQITQCIGASSMDGSVDGAHTDRGSMGATGLITSAMPKNVTATMMIDTLAAAAKPTSVACNFLVSISRSRLRLRKQEAADQEPMAHLGGEAHGGSGGPQAATASTAAALPTSKQPAAMLRRNLSTLREAPALEAAAGVFELGGGDRPESVLLSSVEATAVLSGPSQHTTAREARDTEEGKVAATKACRAAAKKWKLLSVSGQPSATAVVNLQGVTSRSMVLPNAITGATAMACRPASTCLGEVGNSKLNRTTPAAVPDVVPSSRTKNPEAPAAWLAPALGQYPRGKDHPMRAGYRYLACTKVGEEMEATIEKAVRKLGGARQCTPGYEDGHITHLVAGDASTRTLKVLLGIANGAMFVAPSWVEASLAAGEWVPEEQHLLQGTFAEAANAVRASMQAQQQRGVGARGAPAAEGAAAAVVSVSQPAEPFAGIVAKPLTGRMVAVQNSQCNGPRLADMQKKKAKLETIVKALGGRLGPLRSADLVIMIRGSTLPQTSRRSVKVASEEWLVRLAETHIWQEP</sequence>
<dbReference type="EMBL" id="BSDZ01000079">
    <property type="protein sequence ID" value="GLI68065.1"/>
    <property type="molecule type" value="Genomic_DNA"/>
</dbReference>
<dbReference type="CDD" id="cd17736">
    <property type="entry name" value="BRCT_microcephalin_rpt2"/>
    <property type="match status" value="1"/>
</dbReference>
<feature type="compositionally biased region" description="Basic and acidic residues" evidence="1">
    <location>
        <begin position="644"/>
        <end position="667"/>
    </location>
</feature>
<evidence type="ECO:0000259" key="2">
    <source>
        <dbReference type="PROSITE" id="PS50172"/>
    </source>
</evidence>
<feature type="region of interest" description="Disordered" evidence="1">
    <location>
        <begin position="1154"/>
        <end position="1183"/>
    </location>
</feature>
<feature type="compositionally biased region" description="Low complexity" evidence="1">
    <location>
        <begin position="1339"/>
        <end position="1353"/>
    </location>
</feature>
<feature type="region of interest" description="Disordered" evidence="1">
    <location>
        <begin position="164"/>
        <end position="203"/>
    </location>
</feature>
<dbReference type="Pfam" id="PF00533">
    <property type="entry name" value="BRCT"/>
    <property type="match status" value="1"/>
</dbReference>
<dbReference type="InterPro" id="IPR022047">
    <property type="entry name" value="Microcephalin-like"/>
</dbReference>
<feature type="region of interest" description="Disordered" evidence="1">
    <location>
        <begin position="855"/>
        <end position="910"/>
    </location>
</feature>
<feature type="region of interest" description="Disordered" evidence="1">
    <location>
        <begin position="410"/>
        <end position="429"/>
    </location>
</feature>
<dbReference type="Proteomes" id="UP001165090">
    <property type="component" value="Unassembled WGS sequence"/>
</dbReference>
<dbReference type="PANTHER" id="PTHR14625:SF3">
    <property type="entry name" value="MICROCEPHALIN"/>
    <property type="match status" value="1"/>
</dbReference>
<dbReference type="InterPro" id="IPR001357">
    <property type="entry name" value="BRCT_dom"/>
</dbReference>
<feature type="region of interest" description="Disordered" evidence="1">
    <location>
        <begin position="956"/>
        <end position="975"/>
    </location>
</feature>
<dbReference type="Gene3D" id="3.40.50.10190">
    <property type="entry name" value="BRCT domain"/>
    <property type="match status" value="2"/>
</dbReference>
<feature type="region of interest" description="Disordered" evidence="1">
    <location>
        <begin position="814"/>
        <end position="835"/>
    </location>
</feature>
<dbReference type="SMART" id="SM00292">
    <property type="entry name" value="BRCT"/>
    <property type="match status" value="2"/>
</dbReference>
<accession>A0ABQ5SDV7</accession>
<evidence type="ECO:0000313" key="4">
    <source>
        <dbReference type="Proteomes" id="UP001165090"/>
    </source>
</evidence>
<feature type="compositionally biased region" description="Basic and acidic residues" evidence="1">
    <location>
        <begin position="174"/>
        <end position="183"/>
    </location>
</feature>
<dbReference type="SUPFAM" id="SSF52113">
    <property type="entry name" value="BRCT domain"/>
    <property type="match status" value="2"/>
</dbReference>
<feature type="compositionally biased region" description="Basic and acidic residues" evidence="1">
    <location>
        <begin position="966"/>
        <end position="975"/>
    </location>
</feature>
<reference evidence="3 4" key="1">
    <citation type="journal article" date="2023" name="IScience">
        <title>Expanded male sex-determining region conserved during the evolution of homothallism in the green alga Volvox.</title>
        <authorList>
            <person name="Yamamoto K."/>
            <person name="Matsuzaki R."/>
            <person name="Mahakham W."/>
            <person name="Heman W."/>
            <person name="Sekimoto H."/>
            <person name="Kawachi M."/>
            <person name="Minakuchi Y."/>
            <person name="Toyoda A."/>
            <person name="Nozaki H."/>
        </authorList>
    </citation>
    <scope>NUCLEOTIDE SEQUENCE [LARGE SCALE GENOMIC DNA]</scope>
    <source>
        <strain evidence="3 4">NIES-4468</strain>
    </source>
</reference>
<dbReference type="PROSITE" id="PS50172">
    <property type="entry name" value="BRCT"/>
    <property type="match status" value="3"/>
</dbReference>
<feature type="domain" description="BRCT" evidence="2">
    <location>
        <begin position="1672"/>
        <end position="1750"/>
    </location>
</feature>
<feature type="region of interest" description="Disordered" evidence="1">
    <location>
        <begin position="1315"/>
        <end position="1354"/>
    </location>
</feature>
<feature type="region of interest" description="Disordered" evidence="1">
    <location>
        <begin position="640"/>
        <end position="675"/>
    </location>
</feature>
<dbReference type="PANTHER" id="PTHR14625">
    <property type="entry name" value="MICROCEPHALIN"/>
    <property type="match status" value="1"/>
</dbReference>
<evidence type="ECO:0000313" key="3">
    <source>
        <dbReference type="EMBL" id="GLI68065.1"/>
    </source>
</evidence>
<evidence type="ECO:0000256" key="1">
    <source>
        <dbReference type="SAM" id="MobiDB-lite"/>
    </source>
</evidence>
<gene>
    <name evidence="3" type="ORF">VaNZ11_012393</name>
</gene>
<feature type="domain" description="BRCT" evidence="2">
    <location>
        <begin position="3"/>
        <end position="110"/>
    </location>
</feature>
<keyword evidence="4" id="KW-1185">Reference proteome</keyword>
<comment type="caution">
    <text evidence="3">The sequence shown here is derived from an EMBL/GenBank/DDBJ whole genome shotgun (WGS) entry which is preliminary data.</text>
</comment>
<feature type="domain" description="BRCT" evidence="2">
    <location>
        <begin position="1551"/>
        <end position="1621"/>
    </location>
</feature>
<feature type="region of interest" description="Disordered" evidence="1">
    <location>
        <begin position="1195"/>
        <end position="1232"/>
    </location>
</feature>
<dbReference type="InterPro" id="IPR036420">
    <property type="entry name" value="BRCT_dom_sf"/>
</dbReference>
<organism evidence="3 4">
    <name type="scientific">Volvox africanus</name>
    <dbReference type="NCBI Taxonomy" id="51714"/>
    <lineage>
        <taxon>Eukaryota</taxon>
        <taxon>Viridiplantae</taxon>
        <taxon>Chlorophyta</taxon>
        <taxon>core chlorophytes</taxon>
        <taxon>Chlorophyceae</taxon>
        <taxon>CS clade</taxon>
        <taxon>Chlamydomonadales</taxon>
        <taxon>Volvocaceae</taxon>
        <taxon>Volvox</taxon>
    </lineage>
</organism>
<proteinExistence type="predicted"/>
<name>A0ABQ5SDV7_9CHLO</name>
<feature type="region of interest" description="Disordered" evidence="1">
    <location>
        <begin position="699"/>
        <end position="731"/>
    </location>
</feature>